<reference evidence="8" key="1">
    <citation type="journal article" date="2019" name="Int. J. Syst. Evol. Microbiol.">
        <title>The Global Catalogue of Microorganisms (GCM) 10K type strain sequencing project: providing services to taxonomists for standard genome sequencing and annotation.</title>
        <authorList>
            <consortium name="The Broad Institute Genomics Platform"/>
            <consortium name="The Broad Institute Genome Sequencing Center for Infectious Disease"/>
            <person name="Wu L."/>
            <person name="Ma J."/>
        </authorList>
    </citation>
    <scope>NUCLEOTIDE SEQUENCE [LARGE SCALE GENOMIC DNA]</scope>
    <source>
        <strain evidence="8">CCM 8911</strain>
    </source>
</reference>
<dbReference type="InterPro" id="IPR039424">
    <property type="entry name" value="SBP_5"/>
</dbReference>
<dbReference type="Gene3D" id="3.90.76.10">
    <property type="entry name" value="Dipeptide-binding Protein, Domain 1"/>
    <property type="match status" value="1"/>
</dbReference>
<evidence type="ECO:0000313" key="8">
    <source>
        <dbReference type="Proteomes" id="UP001597249"/>
    </source>
</evidence>
<evidence type="ECO:0000256" key="4">
    <source>
        <dbReference type="ARBA" id="ARBA00022729"/>
    </source>
</evidence>
<dbReference type="PROSITE" id="PS01040">
    <property type="entry name" value="SBP_BACTERIAL_5"/>
    <property type="match status" value="1"/>
</dbReference>
<accession>A0ABW4B5X1</accession>
<dbReference type="PANTHER" id="PTHR30290">
    <property type="entry name" value="PERIPLASMIC BINDING COMPONENT OF ABC TRANSPORTER"/>
    <property type="match status" value="1"/>
</dbReference>
<feature type="domain" description="Solute-binding protein family 5" evidence="6">
    <location>
        <begin position="78"/>
        <end position="522"/>
    </location>
</feature>
<dbReference type="PROSITE" id="PS51257">
    <property type="entry name" value="PROKAR_LIPOPROTEIN"/>
    <property type="match status" value="1"/>
</dbReference>
<dbReference type="PANTHER" id="PTHR30290:SF10">
    <property type="entry name" value="PERIPLASMIC OLIGOPEPTIDE-BINDING PROTEIN-RELATED"/>
    <property type="match status" value="1"/>
</dbReference>
<evidence type="ECO:0000259" key="6">
    <source>
        <dbReference type="Pfam" id="PF00496"/>
    </source>
</evidence>
<dbReference type="RefSeq" id="WP_125584842.1">
    <property type="nucleotide sequence ID" value="NZ_JBHTMO010000002.1"/>
</dbReference>
<name>A0ABW4B5X1_9LACO</name>
<dbReference type="Gene3D" id="3.10.105.10">
    <property type="entry name" value="Dipeptide-binding Protein, Domain 3"/>
    <property type="match status" value="1"/>
</dbReference>
<organism evidence="7 8">
    <name type="scientific">Lacticaseibacillus jixianensis</name>
    <dbReference type="NCBI Taxonomy" id="2486012"/>
    <lineage>
        <taxon>Bacteria</taxon>
        <taxon>Bacillati</taxon>
        <taxon>Bacillota</taxon>
        <taxon>Bacilli</taxon>
        <taxon>Lactobacillales</taxon>
        <taxon>Lactobacillaceae</taxon>
        <taxon>Lacticaseibacillus</taxon>
    </lineage>
</organism>
<evidence type="ECO:0000313" key="7">
    <source>
        <dbReference type="EMBL" id="MFD1392284.1"/>
    </source>
</evidence>
<evidence type="ECO:0000256" key="5">
    <source>
        <dbReference type="SAM" id="SignalP"/>
    </source>
</evidence>
<feature type="chain" id="PRO_5047541379" evidence="5">
    <location>
        <begin position="22"/>
        <end position="659"/>
    </location>
</feature>
<dbReference type="Proteomes" id="UP001597249">
    <property type="component" value="Unassembled WGS sequence"/>
</dbReference>
<keyword evidence="8" id="KW-1185">Reference proteome</keyword>
<dbReference type="SUPFAM" id="SSF53850">
    <property type="entry name" value="Periplasmic binding protein-like II"/>
    <property type="match status" value="1"/>
</dbReference>
<dbReference type="InterPro" id="IPR000914">
    <property type="entry name" value="SBP_5_dom"/>
</dbReference>
<gene>
    <name evidence="7" type="ORF">ACFQ3L_01595</name>
</gene>
<feature type="signal peptide" evidence="5">
    <location>
        <begin position="1"/>
        <end position="21"/>
    </location>
</feature>
<comment type="subcellular location">
    <subcellularLocation>
        <location evidence="1">Cell membrane</location>
        <topology evidence="1">Lipid-anchor</topology>
    </subcellularLocation>
</comment>
<evidence type="ECO:0000256" key="3">
    <source>
        <dbReference type="ARBA" id="ARBA00022448"/>
    </source>
</evidence>
<comment type="caution">
    <text evidence="7">The sequence shown here is derived from an EMBL/GenBank/DDBJ whole genome shotgun (WGS) entry which is preliminary data.</text>
</comment>
<proteinExistence type="inferred from homology"/>
<dbReference type="Pfam" id="PF00496">
    <property type="entry name" value="SBP_bac_5"/>
    <property type="match status" value="1"/>
</dbReference>
<dbReference type="InterPro" id="IPR023765">
    <property type="entry name" value="SBP_5_CS"/>
</dbReference>
<evidence type="ECO:0000256" key="2">
    <source>
        <dbReference type="ARBA" id="ARBA00005695"/>
    </source>
</evidence>
<evidence type="ECO:0000256" key="1">
    <source>
        <dbReference type="ARBA" id="ARBA00004193"/>
    </source>
</evidence>
<comment type="similarity">
    <text evidence="2">Belongs to the bacterial solute-binding protein 5 family.</text>
</comment>
<keyword evidence="4 5" id="KW-0732">Signal</keyword>
<dbReference type="Gene3D" id="3.40.190.10">
    <property type="entry name" value="Periplasmic binding protein-like II"/>
    <property type="match status" value="1"/>
</dbReference>
<dbReference type="EMBL" id="JBHTMO010000002">
    <property type="protein sequence ID" value="MFD1392284.1"/>
    <property type="molecule type" value="Genomic_DNA"/>
</dbReference>
<protein>
    <submittedName>
        <fullName evidence="7">ABC transporter substrate-binding protein</fullName>
    </submittedName>
</protein>
<keyword evidence="3" id="KW-0813">Transport</keyword>
<sequence length="659" mass="72284">MKMNKKRGAVVVALTLTALLAACGNKSNSGSSSANSTYSYVYATDPDNFDYTVSGRATNSDHLANFEEPLMGTNKYGQIVPGLAKSYKVTNDGKTYTYTLRKGLKWVDSEGNTYASVKPQDFITAMKHAVAAKSETLYIVQDSIVGLNDYVNGKIKDFSKVGIKAVGSNKIQYTLNQAEPFWNSKLQYGILEPVNAKFLAEKGKNFGQPKANGILYTGPYLLKNFTSKSVIEYTANPKYWNKKNVHVTDVKETYNDGSNPDSLYKSFDKGDFTAARVYPNLPGYKDVLKKSKNNIIWSDQDASTYNMTFNLNRKSYNMTDKKTDKQKQDTRKAVLNKDFRLAIQFAFNKTKYNAQATGEAGATKSLRNSFTPPEFVQADGKEIGTFTQDDLHALGSEYKDVNLANAQDGTYNPTMAKKEFAKAKKALQAQGVSFPIKLDLPQDQKAALNLNQSKSFKNSVESTLGKSNVEIDLVQAAEDKYLAGTYQAATGAQADFDISNASGWSPDYQDPSTYLDVYKPSSGALLQTIGMVAPAAATSNAQKADYANIAKTVGLDKYEKLVDQAEAITTDTNARYKAFAKAEAYLLSIGIQIPINSLGGTPSVTKVVPYTGKRSWTGAASPRFDGMKIQSKPVTTAQYNKAKKAYNAKKAEIVKEEDK</sequence>